<evidence type="ECO:0000256" key="1">
    <source>
        <dbReference type="SAM" id="Coils"/>
    </source>
</evidence>
<feature type="non-terminal residue" evidence="3">
    <location>
        <position position="192"/>
    </location>
</feature>
<dbReference type="SUPFAM" id="SSF50370">
    <property type="entry name" value="Ricin B-like lectins"/>
    <property type="match status" value="1"/>
</dbReference>
<dbReference type="Pfam" id="PF14200">
    <property type="entry name" value="RicinB_lectin_2"/>
    <property type="match status" value="1"/>
</dbReference>
<gene>
    <name evidence="3" type="ORF">RSOL_179500</name>
</gene>
<dbReference type="EMBL" id="JATN01000322">
    <property type="protein sequence ID" value="EUC56446.1"/>
    <property type="molecule type" value="Genomic_DNA"/>
</dbReference>
<dbReference type="InterPro" id="IPR000772">
    <property type="entry name" value="Ricin_B_lectin"/>
</dbReference>
<evidence type="ECO:0000313" key="4">
    <source>
        <dbReference type="Proteomes" id="UP000030108"/>
    </source>
</evidence>
<keyword evidence="1" id="KW-0175">Coiled coil</keyword>
<organism evidence="3 4">
    <name type="scientific">Rhizoctonia solani AG-3 Rhs1AP</name>
    <dbReference type="NCBI Taxonomy" id="1086054"/>
    <lineage>
        <taxon>Eukaryota</taxon>
        <taxon>Fungi</taxon>
        <taxon>Dikarya</taxon>
        <taxon>Basidiomycota</taxon>
        <taxon>Agaricomycotina</taxon>
        <taxon>Agaricomycetes</taxon>
        <taxon>Cantharellales</taxon>
        <taxon>Ceratobasidiaceae</taxon>
        <taxon>Rhizoctonia</taxon>
    </lineage>
</organism>
<dbReference type="OrthoDB" id="2131701at2759"/>
<evidence type="ECO:0000313" key="3">
    <source>
        <dbReference type="EMBL" id="EUC56446.1"/>
    </source>
</evidence>
<feature type="coiled-coil region" evidence="1">
    <location>
        <begin position="142"/>
        <end position="169"/>
    </location>
</feature>
<proteinExistence type="predicted"/>
<feature type="domain" description="Ricin B lectin" evidence="2">
    <location>
        <begin position="3"/>
        <end position="64"/>
    </location>
</feature>
<accession>X8J5D4</accession>
<name>X8J5D4_9AGAM</name>
<dbReference type="Proteomes" id="UP000030108">
    <property type="component" value="Unassembled WGS sequence"/>
</dbReference>
<evidence type="ECO:0000259" key="2">
    <source>
        <dbReference type="Pfam" id="PF14200"/>
    </source>
</evidence>
<comment type="caution">
    <text evidence="3">The sequence shown here is derived from an EMBL/GenBank/DDBJ whole genome shotgun (WGS) entry which is preliminary data.</text>
</comment>
<dbReference type="Gene3D" id="2.80.10.50">
    <property type="match status" value="1"/>
</dbReference>
<dbReference type="InterPro" id="IPR035992">
    <property type="entry name" value="Ricin_B-like_lectins"/>
</dbReference>
<dbReference type="AlphaFoldDB" id="X8J5D4"/>
<sequence>MKPGTYRIINLNSGTAITANHRGTVGWHKQDSKDQQWFAQASGKGYRFRNIASGGYLAVTSTTDSDNRLYCGEYPTTWALVTNPDHSGHEVYGIMIGDTDRMLDLSIQIRAYSRARHNGSTKHRTWRFERISDETGEELPSLTQTKEALSRAEKTIQTQTSEIEFLRKLLLDGRKTQNFVVDHNPQHPNNID</sequence>
<reference evidence="4" key="1">
    <citation type="journal article" date="2014" name="Genome Announc.">
        <title>Draft genome sequence of the plant-pathogenic soil fungus Rhizoctonia solani anastomosis group 3 strain Rhs1AP.</title>
        <authorList>
            <person name="Cubeta M.A."/>
            <person name="Thomas E."/>
            <person name="Dean R.A."/>
            <person name="Jabaji S."/>
            <person name="Neate S.M."/>
            <person name="Tavantzis S."/>
            <person name="Toda T."/>
            <person name="Vilgalys R."/>
            <person name="Bharathan N."/>
            <person name="Fedorova-Abrams N."/>
            <person name="Pakala S.B."/>
            <person name="Pakala S.M."/>
            <person name="Zafar N."/>
            <person name="Joardar V."/>
            <person name="Losada L."/>
            <person name="Nierman W.C."/>
        </authorList>
    </citation>
    <scope>NUCLEOTIDE SEQUENCE [LARGE SCALE GENOMIC DNA]</scope>
    <source>
        <strain evidence="4">AG-3</strain>
    </source>
</reference>
<protein>
    <recommendedName>
        <fullName evidence="2">Ricin B lectin domain-containing protein</fullName>
    </recommendedName>
</protein>